<sequence>MVKIRLKRFGAKKNPHYRIVVTDSRRARDGAYIESLGNYNPRGAKGFTLDESRLQYWVANGAQVSPRVKSLRKRLTQGEKPEVKEAKSPDEKEKPEPAIKQQAQDTAEEKKEPLNAEETEQVAETKTEAKSTEGGSDEGPS</sequence>
<comment type="caution">
    <text evidence="5">The sequence shown here is derived from an EMBL/GenBank/DDBJ whole genome shotgun (WGS) entry which is preliminary data.</text>
</comment>
<name>A0A9D5K7J0_UNCW3</name>
<dbReference type="NCBIfam" id="TIGR00002">
    <property type="entry name" value="S16"/>
    <property type="match status" value="1"/>
</dbReference>
<evidence type="ECO:0000256" key="3">
    <source>
        <dbReference type="HAMAP-Rule" id="MF_00385"/>
    </source>
</evidence>
<dbReference type="PANTHER" id="PTHR12919">
    <property type="entry name" value="30S RIBOSOMAL PROTEIN S16"/>
    <property type="match status" value="1"/>
</dbReference>
<dbReference type="HAMAP" id="MF_00385">
    <property type="entry name" value="Ribosomal_bS16"/>
    <property type="match status" value="1"/>
</dbReference>
<gene>
    <name evidence="3 5" type="primary">rpsP</name>
    <name evidence="5" type="ORF">GF359_00975</name>
</gene>
<evidence type="ECO:0000256" key="4">
    <source>
        <dbReference type="SAM" id="MobiDB-lite"/>
    </source>
</evidence>
<dbReference type="AlphaFoldDB" id="A0A9D5K7J0"/>
<dbReference type="InterPro" id="IPR023803">
    <property type="entry name" value="Ribosomal_bS16_dom_sf"/>
</dbReference>
<evidence type="ECO:0000313" key="6">
    <source>
        <dbReference type="Proteomes" id="UP000630660"/>
    </source>
</evidence>
<dbReference type="PANTHER" id="PTHR12919:SF20">
    <property type="entry name" value="SMALL RIBOSOMAL SUBUNIT PROTEIN BS16M"/>
    <property type="match status" value="1"/>
</dbReference>
<dbReference type="GO" id="GO:0005737">
    <property type="term" value="C:cytoplasm"/>
    <property type="evidence" value="ECO:0007669"/>
    <property type="project" value="UniProtKB-ARBA"/>
</dbReference>
<dbReference type="SUPFAM" id="SSF54565">
    <property type="entry name" value="Ribosomal protein S16"/>
    <property type="match status" value="1"/>
</dbReference>
<dbReference type="Proteomes" id="UP000630660">
    <property type="component" value="Unassembled WGS sequence"/>
</dbReference>
<evidence type="ECO:0000256" key="1">
    <source>
        <dbReference type="ARBA" id="ARBA00022980"/>
    </source>
</evidence>
<dbReference type="EMBL" id="WJKJ01000027">
    <property type="protein sequence ID" value="MBD3363766.1"/>
    <property type="molecule type" value="Genomic_DNA"/>
</dbReference>
<keyword evidence="1 3" id="KW-0689">Ribosomal protein</keyword>
<organism evidence="5 6">
    <name type="scientific">candidate division WOR-3 bacterium</name>
    <dbReference type="NCBI Taxonomy" id="2052148"/>
    <lineage>
        <taxon>Bacteria</taxon>
        <taxon>Bacteria division WOR-3</taxon>
    </lineage>
</organism>
<dbReference type="Pfam" id="PF00886">
    <property type="entry name" value="Ribosomal_S16"/>
    <property type="match status" value="1"/>
</dbReference>
<dbReference type="InterPro" id="IPR000307">
    <property type="entry name" value="Ribosomal_bS16"/>
</dbReference>
<protein>
    <recommendedName>
        <fullName evidence="3">Small ribosomal subunit protein bS16</fullName>
    </recommendedName>
</protein>
<reference evidence="5" key="1">
    <citation type="submission" date="2019-11" db="EMBL/GenBank/DDBJ databases">
        <title>Microbial mats filling the niche in hypersaline microbial mats.</title>
        <authorList>
            <person name="Wong H.L."/>
            <person name="Macleod F.I."/>
            <person name="White R.A. III"/>
            <person name="Burns B.P."/>
        </authorList>
    </citation>
    <scope>NUCLEOTIDE SEQUENCE</scope>
    <source>
        <strain evidence="5">Bin_327</strain>
    </source>
</reference>
<dbReference type="PROSITE" id="PS00732">
    <property type="entry name" value="RIBOSOMAL_S16"/>
    <property type="match status" value="1"/>
</dbReference>
<dbReference type="GO" id="GO:0015935">
    <property type="term" value="C:small ribosomal subunit"/>
    <property type="evidence" value="ECO:0007669"/>
    <property type="project" value="TreeGrafter"/>
</dbReference>
<evidence type="ECO:0000313" key="5">
    <source>
        <dbReference type="EMBL" id="MBD3363766.1"/>
    </source>
</evidence>
<comment type="similarity">
    <text evidence="3">Belongs to the bacterial ribosomal protein bS16 family.</text>
</comment>
<accession>A0A9D5K7J0</accession>
<proteinExistence type="inferred from homology"/>
<feature type="compositionally biased region" description="Basic and acidic residues" evidence="4">
    <location>
        <begin position="76"/>
        <end position="97"/>
    </location>
</feature>
<evidence type="ECO:0000256" key="2">
    <source>
        <dbReference type="ARBA" id="ARBA00023274"/>
    </source>
</evidence>
<feature type="region of interest" description="Disordered" evidence="4">
    <location>
        <begin position="65"/>
        <end position="141"/>
    </location>
</feature>
<dbReference type="Gene3D" id="3.30.1320.10">
    <property type="match status" value="1"/>
</dbReference>
<dbReference type="GO" id="GO:0006412">
    <property type="term" value="P:translation"/>
    <property type="evidence" value="ECO:0007669"/>
    <property type="project" value="UniProtKB-UniRule"/>
</dbReference>
<dbReference type="GO" id="GO:0003735">
    <property type="term" value="F:structural constituent of ribosome"/>
    <property type="evidence" value="ECO:0007669"/>
    <property type="project" value="InterPro"/>
</dbReference>
<keyword evidence="2 3" id="KW-0687">Ribonucleoprotein</keyword>
<dbReference type="InterPro" id="IPR020592">
    <property type="entry name" value="Ribosomal_bS16_CS"/>
</dbReference>